<name>A0A2G6JB80_NEPCE</name>
<protein>
    <recommendedName>
        <fullName evidence="1">Polysaccharide pyruvyl transferase domain-containing protein</fullName>
    </recommendedName>
</protein>
<dbReference type="AlphaFoldDB" id="A0A2G6JB80"/>
<proteinExistence type="predicted"/>
<evidence type="ECO:0000313" key="2">
    <source>
        <dbReference type="EMBL" id="PIE20656.1"/>
    </source>
</evidence>
<dbReference type="Proteomes" id="UP000242733">
    <property type="component" value="Unassembled WGS sequence"/>
</dbReference>
<gene>
    <name evidence="2" type="ORF">CSA61_00380</name>
</gene>
<reference evidence="2 3" key="1">
    <citation type="submission" date="2017-10" db="EMBL/GenBank/DDBJ databases">
        <title>Novel microbial diversity and functional potential in the marine mammal oral microbiome.</title>
        <authorList>
            <person name="Dudek N.K."/>
            <person name="Sun C.L."/>
            <person name="Burstein D."/>
            <person name="Kantor R.S."/>
            <person name="Aliaga Goltsman D.S."/>
            <person name="Bik E.M."/>
            <person name="Thomas B.C."/>
            <person name="Banfield J.F."/>
            <person name="Relman D.A."/>
        </authorList>
    </citation>
    <scope>NUCLEOTIDE SEQUENCE [LARGE SCALE GENOMIC DNA]</scope>
    <source>
        <strain evidence="2">DOLJORAL78_49_30</strain>
    </source>
</reference>
<dbReference type="EMBL" id="PDSG01000004">
    <property type="protein sequence ID" value="PIE20656.1"/>
    <property type="molecule type" value="Genomic_DNA"/>
</dbReference>
<evidence type="ECO:0000313" key="3">
    <source>
        <dbReference type="Proteomes" id="UP000242733"/>
    </source>
</evidence>
<organism evidence="2 3">
    <name type="scientific">Neptuniibacter caesariensis</name>
    <dbReference type="NCBI Taxonomy" id="207954"/>
    <lineage>
        <taxon>Bacteria</taxon>
        <taxon>Pseudomonadati</taxon>
        <taxon>Pseudomonadota</taxon>
        <taxon>Gammaproteobacteria</taxon>
        <taxon>Oceanospirillales</taxon>
        <taxon>Oceanospirillaceae</taxon>
        <taxon>Neptuniibacter</taxon>
    </lineage>
</organism>
<feature type="domain" description="Polysaccharide pyruvyl transferase" evidence="1">
    <location>
        <begin position="31"/>
        <end position="270"/>
    </location>
</feature>
<comment type="caution">
    <text evidence="2">The sequence shown here is derived from an EMBL/GenBank/DDBJ whole genome shotgun (WGS) entry which is preliminary data.</text>
</comment>
<dbReference type="Pfam" id="PF04230">
    <property type="entry name" value="PS_pyruv_trans"/>
    <property type="match status" value="1"/>
</dbReference>
<dbReference type="InterPro" id="IPR007345">
    <property type="entry name" value="Polysacch_pyruvyl_Trfase"/>
</dbReference>
<evidence type="ECO:0000259" key="1">
    <source>
        <dbReference type="Pfam" id="PF04230"/>
    </source>
</evidence>
<sequence length="295" mass="33951">MKTIFTDQDPYICFIRANKNKKFYLQPWEGNSGDMLIWHGTENLLKDMGMQVTYSVQDADIILIAGGNQTMWQVNIDVWKRVATRFPDKRLVIGPCTVKDGYTDWRDMVQDVSCIEAIFARDPESYRILSEGKISSSITTGLSHDPAFYLYGSELIQSKREHVMEEHVLISFRKDFEAASSFGAFSGEEAERSSFWGKRAYLGRKLRRKNNIKHAKSLHSEAETFLLKDVARSVLPCFIENVHEAKCIHTDRLHCMILASLLSKPVMAYPTNYGKLEEVYRHSMKDWADVTFIDP</sequence>
<accession>A0A2G6JB80</accession>